<accession>A0A078ACG4</accession>
<reference evidence="2 3" key="1">
    <citation type="submission" date="2014-06" db="EMBL/GenBank/DDBJ databases">
        <authorList>
            <person name="Swart Estienne"/>
        </authorList>
    </citation>
    <scope>NUCLEOTIDE SEQUENCE [LARGE SCALE GENOMIC DNA]</scope>
    <source>
        <strain evidence="2 3">130c</strain>
    </source>
</reference>
<feature type="region of interest" description="Disordered" evidence="1">
    <location>
        <begin position="650"/>
        <end position="708"/>
    </location>
</feature>
<dbReference type="InParanoid" id="A0A078ACG4"/>
<dbReference type="Proteomes" id="UP000039865">
    <property type="component" value="Unassembled WGS sequence"/>
</dbReference>
<feature type="compositionally biased region" description="Polar residues" evidence="1">
    <location>
        <begin position="685"/>
        <end position="708"/>
    </location>
</feature>
<dbReference type="EMBL" id="CCKQ01007858">
    <property type="protein sequence ID" value="CDW79287.1"/>
    <property type="molecule type" value="Genomic_DNA"/>
</dbReference>
<evidence type="ECO:0000256" key="1">
    <source>
        <dbReference type="SAM" id="MobiDB-lite"/>
    </source>
</evidence>
<sequence length="708" mass="81130">MALLIQSRPATRYLSATQQLNLDKFNQLIVILELSRIKSSLETLSSGEFDKLTHQTAKYDIYGLPKKIEKKPGQDERNILKDPIKIPQWWSKPTGDSLLELESNKKTRTKLIQDRKQDLIPHISYDLDNDGYVGGRDLVIAKYFDQDKDGRLNTAEKDNAIKALREGFENQFVWGIEQSGPTSLHRIMQKRGQIVHAEDFQSIRETYPVHPLTTKDPENKTLGEVKQKRKLANITDYERQKKLWDEANPSHIAQKKTQPEFYVEQPPYTSIQDLKDRKLLESRVSVGLLPKFIDIKDSSKDPTLKYIQNPSISCKSELNLKRHQENYEEFKKTEALQGLHKDGMHRLKEREDCFLRLNYKDVDGKTKRQLAEERKKDMLDYNMKTFGKVSIGVHGKELPKYSETNDPNVREWWKLKQGYNDKPGHYSQKILKQTHKTWAKTDLMLLQDVVPEAGPVDPFKTEHVKQIKKTDVHDKVTKIFHFKSKDTDNIMAENEGPGIKKSHNYKWTTVENQFSRKKKRLFDELADAQPTRADLMPLYSSFNPKGIFKPPQSSKDLQVSVNIGRDNLASSQSNRARTINQSVKQINNQNQDQNMMNGIGSINQNQNDYVNPKSLNPQGNTLFNRVSTSQAGSRALLNPLAQQKQVQPVEANQSTIQQGKIGNQGSLGSTNFRQNATLGIRSGAFNGNSKENTQTQGQQSPATYANRN</sequence>
<keyword evidence="3" id="KW-1185">Reference proteome</keyword>
<evidence type="ECO:0008006" key="4">
    <source>
        <dbReference type="Google" id="ProtNLM"/>
    </source>
</evidence>
<feature type="compositionally biased region" description="Polar residues" evidence="1">
    <location>
        <begin position="650"/>
        <end position="677"/>
    </location>
</feature>
<name>A0A078ACG4_STYLE</name>
<proteinExistence type="predicted"/>
<organism evidence="2 3">
    <name type="scientific">Stylonychia lemnae</name>
    <name type="common">Ciliate</name>
    <dbReference type="NCBI Taxonomy" id="5949"/>
    <lineage>
        <taxon>Eukaryota</taxon>
        <taxon>Sar</taxon>
        <taxon>Alveolata</taxon>
        <taxon>Ciliophora</taxon>
        <taxon>Intramacronucleata</taxon>
        <taxon>Spirotrichea</taxon>
        <taxon>Stichotrichia</taxon>
        <taxon>Sporadotrichida</taxon>
        <taxon>Oxytrichidae</taxon>
        <taxon>Stylonychinae</taxon>
        <taxon>Stylonychia</taxon>
    </lineage>
</organism>
<gene>
    <name evidence="2" type="primary">Contig645.g26</name>
    <name evidence="2" type="ORF">STYLEM_8273</name>
</gene>
<protein>
    <recommendedName>
        <fullName evidence="4">EF-hand domain-containing protein</fullName>
    </recommendedName>
</protein>
<evidence type="ECO:0000313" key="2">
    <source>
        <dbReference type="EMBL" id="CDW79287.1"/>
    </source>
</evidence>
<dbReference type="AlphaFoldDB" id="A0A078ACG4"/>
<dbReference type="OrthoDB" id="448989at2759"/>
<evidence type="ECO:0000313" key="3">
    <source>
        <dbReference type="Proteomes" id="UP000039865"/>
    </source>
</evidence>